<accession>A0A3S5APN0</accession>
<feature type="compositionally biased region" description="Basic and acidic residues" evidence="1">
    <location>
        <begin position="20"/>
        <end position="32"/>
    </location>
</feature>
<dbReference type="Gene3D" id="1.20.5.930">
    <property type="entry name" value="Bicelle-embedded integrin alpha(iib) transmembrane segment"/>
    <property type="match status" value="1"/>
</dbReference>
<gene>
    <name evidence="3" type="ORF">PXEA_LOCUS28175</name>
</gene>
<proteinExistence type="predicted"/>
<feature type="compositionally biased region" description="Polar residues" evidence="1">
    <location>
        <begin position="33"/>
        <end position="45"/>
    </location>
</feature>
<reference evidence="3" key="1">
    <citation type="submission" date="2018-11" db="EMBL/GenBank/DDBJ databases">
        <authorList>
            <consortium name="Pathogen Informatics"/>
        </authorList>
    </citation>
    <scope>NUCLEOTIDE SEQUENCE</scope>
</reference>
<sequence>MLFLSPVQSRQVRSVDLTETEAKEAEEAERISSAHSIGSSATTPTSSFFRRSWAHTRFDCAAGNLSSPGSARAATLRQLAQTDEPSRPISAAGRGSSGAVTCARIVCSLDRLPRGDAVRVRWSGWLMASSVFRLRASDVHLTSRLSLADWGDRPTGLVPTHLWPEETPPPPLPPSFALEQYFLFRGVKALVPVHIPVWPIVVGLVVGLLVLVCLVLLLYQCGFFRRRRPTEQQQEQLVPENAAQMADQETKVGDSLHPLPSGNAHSDSLSNLDLAFLQPLGKLTIQQSAATPSSSLSSPSSRAVGGAVSEAPRRLRPSPELLVKESPNLICAQNPEPPSPRDVDVDWLGIFADCSVFSGDLDSSRLEDKAASPPSRIPTPPK</sequence>
<dbReference type="GO" id="GO:0008305">
    <property type="term" value="C:integrin complex"/>
    <property type="evidence" value="ECO:0007669"/>
    <property type="project" value="TreeGrafter"/>
</dbReference>
<dbReference type="PANTHER" id="PTHR23220:SF122">
    <property type="entry name" value="INTEGRIN ALPHA-PS1"/>
    <property type="match status" value="1"/>
</dbReference>
<keyword evidence="4" id="KW-1185">Reference proteome</keyword>
<dbReference type="PANTHER" id="PTHR23220">
    <property type="entry name" value="INTEGRIN ALPHA"/>
    <property type="match status" value="1"/>
</dbReference>
<feature type="region of interest" description="Disordered" evidence="1">
    <location>
        <begin position="18"/>
        <end position="45"/>
    </location>
</feature>
<evidence type="ECO:0000313" key="4">
    <source>
        <dbReference type="Proteomes" id="UP000784294"/>
    </source>
</evidence>
<protein>
    <recommendedName>
        <fullName evidence="5">Integrin alpha-2 domain-containing protein</fullName>
    </recommendedName>
</protein>
<feature type="transmembrane region" description="Helical" evidence="2">
    <location>
        <begin position="197"/>
        <end position="219"/>
    </location>
</feature>
<evidence type="ECO:0000313" key="3">
    <source>
        <dbReference type="EMBL" id="VEL34735.1"/>
    </source>
</evidence>
<dbReference type="GO" id="GO:0009897">
    <property type="term" value="C:external side of plasma membrane"/>
    <property type="evidence" value="ECO:0007669"/>
    <property type="project" value="TreeGrafter"/>
</dbReference>
<evidence type="ECO:0008006" key="5">
    <source>
        <dbReference type="Google" id="ProtNLM"/>
    </source>
</evidence>
<feature type="compositionally biased region" description="Low complexity" evidence="1">
    <location>
        <begin position="288"/>
        <end position="301"/>
    </location>
</feature>
<feature type="region of interest" description="Disordered" evidence="1">
    <location>
        <begin position="360"/>
        <end position="382"/>
    </location>
</feature>
<dbReference type="GO" id="GO:0033627">
    <property type="term" value="P:cell adhesion mediated by integrin"/>
    <property type="evidence" value="ECO:0007669"/>
    <property type="project" value="TreeGrafter"/>
</dbReference>
<dbReference type="GO" id="GO:0098609">
    <property type="term" value="P:cell-cell adhesion"/>
    <property type="evidence" value="ECO:0007669"/>
    <property type="project" value="TreeGrafter"/>
</dbReference>
<evidence type="ECO:0000256" key="2">
    <source>
        <dbReference type="SAM" id="Phobius"/>
    </source>
</evidence>
<feature type="region of interest" description="Disordered" evidence="1">
    <location>
        <begin position="288"/>
        <end position="321"/>
    </location>
</feature>
<name>A0A3S5APN0_9PLAT</name>
<comment type="caution">
    <text evidence="3">The sequence shown here is derived from an EMBL/GenBank/DDBJ whole genome shotgun (WGS) entry which is preliminary data.</text>
</comment>
<dbReference type="GO" id="GO:0007229">
    <property type="term" value="P:integrin-mediated signaling pathway"/>
    <property type="evidence" value="ECO:0007669"/>
    <property type="project" value="TreeGrafter"/>
</dbReference>
<dbReference type="AlphaFoldDB" id="A0A3S5APN0"/>
<keyword evidence="2" id="KW-0472">Membrane</keyword>
<organism evidence="3 4">
    <name type="scientific">Protopolystoma xenopodis</name>
    <dbReference type="NCBI Taxonomy" id="117903"/>
    <lineage>
        <taxon>Eukaryota</taxon>
        <taxon>Metazoa</taxon>
        <taxon>Spiralia</taxon>
        <taxon>Lophotrochozoa</taxon>
        <taxon>Platyhelminthes</taxon>
        <taxon>Monogenea</taxon>
        <taxon>Polyopisthocotylea</taxon>
        <taxon>Polystomatidea</taxon>
        <taxon>Polystomatidae</taxon>
        <taxon>Protopolystoma</taxon>
    </lineage>
</organism>
<dbReference type="GO" id="GO:0005178">
    <property type="term" value="F:integrin binding"/>
    <property type="evidence" value="ECO:0007669"/>
    <property type="project" value="TreeGrafter"/>
</dbReference>
<dbReference type="Gene3D" id="2.60.40.1530">
    <property type="entry name" value="ntegrin, alpha v. Chain A, domain 4"/>
    <property type="match status" value="1"/>
</dbReference>
<evidence type="ECO:0000256" key="1">
    <source>
        <dbReference type="SAM" id="MobiDB-lite"/>
    </source>
</evidence>
<keyword evidence="2" id="KW-0812">Transmembrane</keyword>
<dbReference type="GO" id="GO:0007160">
    <property type="term" value="P:cell-matrix adhesion"/>
    <property type="evidence" value="ECO:0007669"/>
    <property type="project" value="TreeGrafter"/>
</dbReference>
<dbReference type="OrthoDB" id="6283231at2759"/>
<dbReference type="Proteomes" id="UP000784294">
    <property type="component" value="Unassembled WGS sequence"/>
</dbReference>
<keyword evidence="2" id="KW-1133">Transmembrane helix</keyword>
<dbReference type="EMBL" id="CAAALY010248281">
    <property type="protein sequence ID" value="VEL34735.1"/>
    <property type="molecule type" value="Genomic_DNA"/>
</dbReference>